<comment type="caution">
    <text evidence="4">The sequence shown here is derived from an EMBL/GenBank/DDBJ whole genome shotgun (WGS) entry which is preliminary data.</text>
</comment>
<gene>
    <name evidence="4" type="primary">anon-3B1.2</name>
    <name evidence="4" type="ORF">EVAR_69831_1</name>
</gene>
<dbReference type="AlphaFoldDB" id="A0A4C1ZYX7"/>
<dbReference type="PANTHER" id="PTHR11008:SF14">
    <property type="entry name" value="CIRCADIAN CLOCK-CONTROLLED PROTEIN-LIKE PROTEIN"/>
    <property type="match status" value="1"/>
</dbReference>
<accession>A0A4C1ZYX7</accession>
<dbReference type="STRING" id="151549.A0A4C1ZYX7"/>
<keyword evidence="2" id="KW-0090">Biological rhythms</keyword>
<dbReference type="InterPro" id="IPR010562">
    <property type="entry name" value="Haemolymph_juvenile_hormone-bd"/>
</dbReference>
<name>A0A4C1ZYX7_EUMVA</name>
<keyword evidence="1" id="KW-0732">Signal</keyword>
<organism evidence="4 5">
    <name type="scientific">Eumeta variegata</name>
    <name type="common">Bagworm moth</name>
    <name type="synonym">Eumeta japonica</name>
    <dbReference type="NCBI Taxonomy" id="151549"/>
    <lineage>
        <taxon>Eukaryota</taxon>
        <taxon>Metazoa</taxon>
        <taxon>Ecdysozoa</taxon>
        <taxon>Arthropoda</taxon>
        <taxon>Hexapoda</taxon>
        <taxon>Insecta</taxon>
        <taxon>Pterygota</taxon>
        <taxon>Neoptera</taxon>
        <taxon>Endopterygota</taxon>
        <taxon>Lepidoptera</taxon>
        <taxon>Glossata</taxon>
        <taxon>Ditrysia</taxon>
        <taxon>Tineoidea</taxon>
        <taxon>Psychidae</taxon>
        <taxon>Oiketicinae</taxon>
        <taxon>Eumeta</taxon>
    </lineage>
</organism>
<dbReference type="InterPro" id="IPR038606">
    <property type="entry name" value="To_sf"/>
</dbReference>
<evidence type="ECO:0000313" key="5">
    <source>
        <dbReference type="Proteomes" id="UP000299102"/>
    </source>
</evidence>
<reference evidence="4 5" key="1">
    <citation type="journal article" date="2019" name="Commun. Biol.">
        <title>The bagworm genome reveals a unique fibroin gene that provides high tensile strength.</title>
        <authorList>
            <person name="Kono N."/>
            <person name="Nakamura H."/>
            <person name="Ohtoshi R."/>
            <person name="Tomita M."/>
            <person name="Numata K."/>
            <person name="Arakawa K."/>
        </authorList>
    </citation>
    <scope>NUCLEOTIDE SEQUENCE [LARGE SCALE GENOMIC DNA]</scope>
</reference>
<comment type="similarity">
    <text evidence="3">Belongs to the TO family.</text>
</comment>
<sequence>MISVTLSNRVVSIVYTISQELSFSPVGVACANHNSKLLSYWYSVDAHERMRGCEGNANGTRLGYTDYFPQCKRSDPQIEKCILSAVDGMRDKLRDGIPEVNAPALDPFNVPTLRLDRTAPNLKLKAVIKNMKAYGGKDFRIEKLKLNLDGKYLGEVKIVLPKLDITADYDVKGSRVLVLDIDGKGKMRANFTGITVVAKGNAKPILKDGVQYLQADKVITKVKIGHGQVAFDDVERPVAATSAATFFNASPNVVLDILNPLIEETGAAILKAFLNKILGTVPINEILIDDSAQ</sequence>
<dbReference type="Gene3D" id="3.15.10.30">
    <property type="entry name" value="Haemolymph juvenile hormone binding protein"/>
    <property type="match status" value="1"/>
</dbReference>
<dbReference type="GO" id="GO:0005615">
    <property type="term" value="C:extracellular space"/>
    <property type="evidence" value="ECO:0007669"/>
    <property type="project" value="TreeGrafter"/>
</dbReference>
<dbReference type="Pfam" id="PF06585">
    <property type="entry name" value="JHBP"/>
    <property type="match status" value="1"/>
</dbReference>
<proteinExistence type="inferred from homology"/>
<dbReference type="OrthoDB" id="8191090at2759"/>
<dbReference type="FunFam" id="3.15.10.30:FF:000001">
    <property type="entry name" value="Takeout-like protein 1"/>
    <property type="match status" value="1"/>
</dbReference>
<dbReference type="PANTHER" id="PTHR11008">
    <property type="entry name" value="PROTEIN TAKEOUT-LIKE PROTEIN"/>
    <property type="match status" value="1"/>
</dbReference>
<keyword evidence="5" id="KW-1185">Reference proteome</keyword>
<evidence type="ECO:0000256" key="1">
    <source>
        <dbReference type="ARBA" id="ARBA00022729"/>
    </source>
</evidence>
<dbReference type="GO" id="GO:0007623">
    <property type="term" value="P:circadian rhythm"/>
    <property type="evidence" value="ECO:0007669"/>
    <property type="project" value="UniProtKB-ARBA"/>
</dbReference>
<evidence type="ECO:0000313" key="4">
    <source>
        <dbReference type="EMBL" id="GBP92692.1"/>
    </source>
</evidence>
<evidence type="ECO:0000256" key="2">
    <source>
        <dbReference type="ARBA" id="ARBA00023108"/>
    </source>
</evidence>
<dbReference type="Proteomes" id="UP000299102">
    <property type="component" value="Unassembled WGS sequence"/>
</dbReference>
<protein>
    <submittedName>
        <fullName evidence="4">Circadian clock-controlled protein</fullName>
    </submittedName>
</protein>
<dbReference type="EMBL" id="BGZK01002299">
    <property type="protein sequence ID" value="GBP92692.1"/>
    <property type="molecule type" value="Genomic_DNA"/>
</dbReference>
<dbReference type="SMART" id="SM00700">
    <property type="entry name" value="JHBP"/>
    <property type="match status" value="1"/>
</dbReference>
<evidence type="ECO:0000256" key="3">
    <source>
        <dbReference type="ARBA" id="ARBA00060902"/>
    </source>
</evidence>